<evidence type="ECO:0000256" key="1">
    <source>
        <dbReference type="SAM" id="MobiDB-lite"/>
    </source>
</evidence>
<evidence type="ECO:0000313" key="2">
    <source>
        <dbReference type="EMBL" id="KAJ8386790.1"/>
    </source>
</evidence>
<organism evidence="2 3">
    <name type="scientific">Aldrovandia affinis</name>
    <dbReference type="NCBI Taxonomy" id="143900"/>
    <lineage>
        <taxon>Eukaryota</taxon>
        <taxon>Metazoa</taxon>
        <taxon>Chordata</taxon>
        <taxon>Craniata</taxon>
        <taxon>Vertebrata</taxon>
        <taxon>Euteleostomi</taxon>
        <taxon>Actinopterygii</taxon>
        <taxon>Neopterygii</taxon>
        <taxon>Teleostei</taxon>
        <taxon>Notacanthiformes</taxon>
        <taxon>Halosauridae</taxon>
        <taxon>Aldrovandia</taxon>
    </lineage>
</organism>
<reference evidence="2" key="1">
    <citation type="journal article" date="2023" name="Science">
        <title>Genome structures resolve the early diversification of teleost fishes.</title>
        <authorList>
            <person name="Parey E."/>
            <person name="Louis A."/>
            <person name="Montfort J."/>
            <person name="Bouchez O."/>
            <person name="Roques C."/>
            <person name="Iampietro C."/>
            <person name="Lluch J."/>
            <person name="Castinel A."/>
            <person name="Donnadieu C."/>
            <person name="Desvignes T."/>
            <person name="Floi Bucao C."/>
            <person name="Jouanno E."/>
            <person name="Wen M."/>
            <person name="Mejri S."/>
            <person name="Dirks R."/>
            <person name="Jansen H."/>
            <person name="Henkel C."/>
            <person name="Chen W.J."/>
            <person name="Zahm M."/>
            <person name="Cabau C."/>
            <person name="Klopp C."/>
            <person name="Thompson A.W."/>
            <person name="Robinson-Rechavi M."/>
            <person name="Braasch I."/>
            <person name="Lecointre G."/>
            <person name="Bobe J."/>
            <person name="Postlethwait J.H."/>
            <person name="Berthelot C."/>
            <person name="Roest Crollius H."/>
            <person name="Guiguen Y."/>
        </authorList>
    </citation>
    <scope>NUCLEOTIDE SEQUENCE</scope>
    <source>
        <strain evidence="2">NC1722</strain>
    </source>
</reference>
<proteinExistence type="predicted"/>
<gene>
    <name evidence="2" type="ORF">AAFF_G00167390</name>
</gene>
<dbReference type="Proteomes" id="UP001221898">
    <property type="component" value="Unassembled WGS sequence"/>
</dbReference>
<protein>
    <submittedName>
        <fullName evidence="2">Uncharacterized protein</fullName>
    </submittedName>
</protein>
<dbReference type="AlphaFoldDB" id="A0AAD7W810"/>
<evidence type="ECO:0000313" key="3">
    <source>
        <dbReference type="Proteomes" id="UP001221898"/>
    </source>
</evidence>
<name>A0AAD7W810_9TELE</name>
<feature type="region of interest" description="Disordered" evidence="1">
    <location>
        <begin position="46"/>
        <end position="72"/>
    </location>
</feature>
<accession>A0AAD7W810</accession>
<comment type="caution">
    <text evidence="2">The sequence shown here is derived from an EMBL/GenBank/DDBJ whole genome shotgun (WGS) entry which is preliminary data.</text>
</comment>
<keyword evidence="3" id="KW-1185">Reference proteome</keyword>
<sequence>MSAPVTEIHSALGAVGCVGGAAQRELESSWRGTVNSVARGRIKNAGAVNKPRQSRGLAPPRGGTGAKPRTAPALWCPRRDPGEPGCQSRICLRSSAVPQRDSLPAFPETAGPIALRGAVRRNRPGGGYDPATPGDSDRVTAMWACLMNCASSTALLMISAQAGLISQRLRAASARAPLGDRCQEISS</sequence>
<dbReference type="EMBL" id="JAINUG010000223">
    <property type="protein sequence ID" value="KAJ8386790.1"/>
    <property type="molecule type" value="Genomic_DNA"/>
</dbReference>